<dbReference type="EMBL" id="OD012887">
    <property type="protein sequence ID" value="CAD7417176.1"/>
    <property type="molecule type" value="Genomic_DNA"/>
</dbReference>
<reference evidence="1" key="1">
    <citation type="submission" date="2020-11" db="EMBL/GenBank/DDBJ databases">
        <authorList>
            <person name="Tran Van P."/>
        </authorList>
    </citation>
    <scope>NUCLEOTIDE SEQUENCE</scope>
</reference>
<name>A0A7R9DNR1_TIMPO</name>
<sequence>MKHNEVDIDTQEDMDIAIKSEPDNYKSCFVKLQDLTDGFLKFLENIKVDTNTQEDVVIPIKSEMDNLKPCCVKLERLSDTFIATGKHIKDRFREEDENIEYERTKSLKKCIGEGCSKSALVGGNVIRKAAQNGSRGEVDVINMEEPGRKRHVKKKSALEGLRGEVNVLNMEESVRLVKKKGALDLLGWEINVINMEGPGQQIYVKKKGALNGL</sequence>
<evidence type="ECO:0000313" key="1">
    <source>
        <dbReference type="EMBL" id="CAD7417176.1"/>
    </source>
</evidence>
<organism evidence="1">
    <name type="scientific">Timema poppense</name>
    <name type="common">Walking stick</name>
    <dbReference type="NCBI Taxonomy" id="170557"/>
    <lineage>
        <taxon>Eukaryota</taxon>
        <taxon>Metazoa</taxon>
        <taxon>Ecdysozoa</taxon>
        <taxon>Arthropoda</taxon>
        <taxon>Hexapoda</taxon>
        <taxon>Insecta</taxon>
        <taxon>Pterygota</taxon>
        <taxon>Neoptera</taxon>
        <taxon>Polyneoptera</taxon>
        <taxon>Phasmatodea</taxon>
        <taxon>Timematodea</taxon>
        <taxon>Timematoidea</taxon>
        <taxon>Timematidae</taxon>
        <taxon>Timema</taxon>
    </lineage>
</organism>
<proteinExistence type="predicted"/>
<gene>
    <name evidence="1" type="ORF">TPSB3V08_LOCUS11582</name>
</gene>
<protein>
    <submittedName>
        <fullName evidence="1">Uncharacterized protein</fullName>
    </submittedName>
</protein>
<dbReference type="AlphaFoldDB" id="A0A7R9DNR1"/>
<accession>A0A7R9DNR1</accession>